<organism evidence="3 4">
    <name type="scientific">Dongia mobilis</name>
    <dbReference type="NCBI Taxonomy" id="578943"/>
    <lineage>
        <taxon>Bacteria</taxon>
        <taxon>Pseudomonadati</taxon>
        <taxon>Pseudomonadota</taxon>
        <taxon>Alphaproteobacteria</taxon>
        <taxon>Rhodospirillales</taxon>
        <taxon>Dongiaceae</taxon>
        <taxon>Dongia</taxon>
    </lineage>
</organism>
<keyword evidence="1" id="KW-0472">Membrane</keyword>
<dbReference type="InterPro" id="IPR001054">
    <property type="entry name" value="A/G_cyclase"/>
</dbReference>
<dbReference type="GO" id="GO:0035556">
    <property type="term" value="P:intracellular signal transduction"/>
    <property type="evidence" value="ECO:0007669"/>
    <property type="project" value="InterPro"/>
</dbReference>
<dbReference type="Pfam" id="PF05226">
    <property type="entry name" value="CHASE2"/>
    <property type="match status" value="1"/>
</dbReference>
<keyword evidence="1" id="KW-1133">Transmembrane helix</keyword>
<dbReference type="SMART" id="SM00044">
    <property type="entry name" value="CYCc"/>
    <property type="match status" value="1"/>
</dbReference>
<feature type="transmembrane region" description="Helical" evidence="1">
    <location>
        <begin position="341"/>
        <end position="359"/>
    </location>
</feature>
<dbReference type="InterPro" id="IPR029787">
    <property type="entry name" value="Nucleotide_cyclase"/>
</dbReference>
<dbReference type="GO" id="GO:0004016">
    <property type="term" value="F:adenylate cyclase activity"/>
    <property type="evidence" value="ECO:0007669"/>
    <property type="project" value="UniProtKB-ARBA"/>
</dbReference>
<feature type="transmembrane region" description="Helical" evidence="1">
    <location>
        <begin position="392"/>
        <end position="411"/>
    </location>
</feature>
<evidence type="ECO:0000313" key="4">
    <source>
        <dbReference type="Proteomes" id="UP000295783"/>
    </source>
</evidence>
<dbReference type="CDD" id="cd07302">
    <property type="entry name" value="CHD"/>
    <property type="match status" value="1"/>
</dbReference>
<dbReference type="GO" id="GO:0006171">
    <property type="term" value="P:cAMP biosynthetic process"/>
    <property type="evidence" value="ECO:0007669"/>
    <property type="project" value="TreeGrafter"/>
</dbReference>
<dbReference type="SMART" id="SM01080">
    <property type="entry name" value="CHASE2"/>
    <property type="match status" value="1"/>
</dbReference>
<gene>
    <name evidence="3" type="ORF">A8950_3392</name>
</gene>
<dbReference type="PANTHER" id="PTHR43081:SF20">
    <property type="entry name" value="TWO-COMPONENT RESPONSE REGULATOR"/>
    <property type="match status" value="1"/>
</dbReference>
<dbReference type="EMBL" id="SNYW01000012">
    <property type="protein sequence ID" value="TDQ78929.1"/>
    <property type="molecule type" value="Genomic_DNA"/>
</dbReference>
<protein>
    <submittedName>
        <fullName evidence="3">Adenylate cyclase</fullName>
    </submittedName>
</protein>
<evidence type="ECO:0000256" key="1">
    <source>
        <dbReference type="SAM" id="Phobius"/>
    </source>
</evidence>
<reference evidence="3 4" key="1">
    <citation type="submission" date="2019-03" db="EMBL/GenBank/DDBJ databases">
        <title>Genomic Encyclopedia of Type Strains, Phase III (KMG-III): the genomes of soil and plant-associated and newly described type strains.</title>
        <authorList>
            <person name="Whitman W."/>
        </authorList>
    </citation>
    <scope>NUCLEOTIDE SEQUENCE [LARGE SCALE GENOMIC DNA]</scope>
    <source>
        <strain evidence="3 4">CGMCC 1.7660</strain>
    </source>
</reference>
<keyword evidence="4" id="KW-1185">Reference proteome</keyword>
<dbReference type="AlphaFoldDB" id="A0A4R6WFS3"/>
<sequence>MAGKGRAPRGWLGPVLAGLLGGLVALLHLAGNPVLERIEGITLDWRFGLRGPLAAPDNLAIIRIDDRTLAARGRWPLPRATIAGAIDRLQAAGAGAIGIDILMVEPENAAAPDGDAVLRRALAQRDNTVLAMAALPDDTLPTPDEAVMGQLALPAVARPATGALTPPQFQTLLLPIPEFVDVARIGHVNLLRDAGGTPREHFPAVEVGGQMLPSFPLLLAAAQRGFGRDSLALSLKGELRLPGDAAAAMQRIGLGPRLGIPLNFFGGRGTIDSHSMTDLIDGKVPPAALAGRIVLIGGTATALGDDFVTPFDPALPGVEILATAVANLMDDSFLRRSADQILLETAVVVGLALLAWLLGQAPGPRLGLWLNLALLLAWFLLAQALFIWPLRWLAVGAPGIAIILGAALGVASRMVRERRLRAEAERQRGNLARYVPPSLADALAERAGDAFDGREQMAAILFVDLQGFTSASEIRSPSETAHFLKDFHAQLEMVVSRHGGVIAQFLGDGAFILWGLPQPTPDDPARAVACARDMLCRLGNWQPDMTARIGVHFGPVAMAQLGGQNQLQLTAAGDTVNVASRLEAIAKEVGAILTLSDDMANALRALGRHDLLAGLAAQPARRVRGRDQLLGFWSASRIADLA</sequence>
<comment type="caution">
    <text evidence="3">The sequence shown here is derived from an EMBL/GenBank/DDBJ whole genome shotgun (WGS) entry which is preliminary data.</text>
</comment>
<dbReference type="SUPFAM" id="SSF55073">
    <property type="entry name" value="Nucleotide cyclase"/>
    <property type="match status" value="1"/>
</dbReference>
<dbReference type="Pfam" id="PF00211">
    <property type="entry name" value="Guanylate_cyc"/>
    <property type="match status" value="1"/>
</dbReference>
<evidence type="ECO:0000259" key="2">
    <source>
        <dbReference type="PROSITE" id="PS50125"/>
    </source>
</evidence>
<dbReference type="Proteomes" id="UP000295783">
    <property type="component" value="Unassembled WGS sequence"/>
</dbReference>
<dbReference type="InterPro" id="IPR007890">
    <property type="entry name" value="CHASE2"/>
</dbReference>
<dbReference type="PROSITE" id="PS50125">
    <property type="entry name" value="GUANYLATE_CYCLASE_2"/>
    <property type="match status" value="1"/>
</dbReference>
<name>A0A4R6WFS3_9PROT</name>
<feature type="transmembrane region" description="Helical" evidence="1">
    <location>
        <begin position="366"/>
        <end position="386"/>
    </location>
</feature>
<dbReference type="PANTHER" id="PTHR43081">
    <property type="entry name" value="ADENYLATE CYCLASE, TERMINAL-DIFFERENTIATION SPECIFIC-RELATED"/>
    <property type="match status" value="1"/>
</dbReference>
<proteinExistence type="predicted"/>
<dbReference type="Gene3D" id="3.30.70.1230">
    <property type="entry name" value="Nucleotide cyclase"/>
    <property type="match status" value="1"/>
</dbReference>
<keyword evidence="1" id="KW-0812">Transmembrane</keyword>
<feature type="domain" description="Guanylate cyclase" evidence="2">
    <location>
        <begin position="459"/>
        <end position="583"/>
    </location>
</feature>
<evidence type="ECO:0000313" key="3">
    <source>
        <dbReference type="EMBL" id="TDQ78929.1"/>
    </source>
</evidence>
<feature type="transmembrane region" description="Helical" evidence="1">
    <location>
        <begin position="12"/>
        <end position="31"/>
    </location>
</feature>
<accession>A0A4R6WFS3</accession>
<dbReference type="InterPro" id="IPR050697">
    <property type="entry name" value="Adenylyl/Guanylyl_Cyclase_3/4"/>
</dbReference>